<protein>
    <submittedName>
        <fullName evidence="1">Uncharacterized protein</fullName>
    </submittedName>
</protein>
<gene>
    <name evidence="1" type="ORF">MGSAQ_001685</name>
</gene>
<proteinExistence type="predicted"/>
<dbReference type="EMBL" id="AYSL01000920">
    <property type="protein sequence ID" value="KTF06819.1"/>
    <property type="molecule type" value="Genomic_DNA"/>
</dbReference>
<dbReference type="AlphaFoldDB" id="A0A1B6NTM2"/>
<accession>A0A1B6NTM2</accession>
<organism evidence="1">
    <name type="scientific">marine sediment metagenome</name>
    <dbReference type="NCBI Taxonomy" id="412755"/>
    <lineage>
        <taxon>unclassified sequences</taxon>
        <taxon>metagenomes</taxon>
        <taxon>ecological metagenomes</taxon>
    </lineage>
</organism>
<evidence type="ECO:0000313" key="1">
    <source>
        <dbReference type="EMBL" id="KTF06819.1"/>
    </source>
</evidence>
<comment type="caution">
    <text evidence="1">The sequence shown here is derived from an EMBL/GenBank/DDBJ whole genome shotgun (WGS) entry which is preliminary data.</text>
</comment>
<name>A0A1B6NTM2_9ZZZZ</name>
<sequence>MVIYHKSYFMIKKCSTVRLDIKQICGCSSSHFSRKKL</sequence>
<reference evidence="1" key="1">
    <citation type="submission" date="2013-11" db="EMBL/GenBank/DDBJ databases">
        <title>Microbial diversity, functional groups and degradation webs in Northern and Southern Mediterranean and Red Sea marine crude oil polluted sites.</title>
        <authorList>
            <person name="Daffonchio D."/>
            <person name="Mapelli F."/>
            <person name="Ferrer M."/>
            <person name="Richter M."/>
            <person name="Cherif A."/>
            <person name="Malkawi H.I."/>
            <person name="Yakimov M.M."/>
            <person name="Abdel-Fattah Y.R."/>
            <person name="Blaghen M."/>
            <person name="Golyshin P.N."/>
            <person name="Kalogerakis N."/>
            <person name="Boon N."/>
            <person name="Magagnini M."/>
            <person name="Fava F."/>
        </authorList>
    </citation>
    <scope>NUCLEOTIDE SEQUENCE</scope>
</reference>